<keyword evidence="2" id="KW-1185">Reference proteome</keyword>
<dbReference type="Proteomes" id="UP000290365">
    <property type="component" value="Chromosome"/>
</dbReference>
<dbReference type="EMBL" id="CP035758">
    <property type="protein sequence ID" value="QBD74503.1"/>
    <property type="molecule type" value="Genomic_DNA"/>
</dbReference>
<dbReference type="RefSeq" id="WP_129885102.1">
    <property type="nucleotide sequence ID" value="NZ_CP035758.1"/>
</dbReference>
<dbReference type="AlphaFoldDB" id="A0A4P6JHT3"/>
<proteinExistence type="predicted"/>
<organism evidence="1 2">
    <name type="scientific">Ktedonosporobacter rubrisoli</name>
    <dbReference type="NCBI Taxonomy" id="2509675"/>
    <lineage>
        <taxon>Bacteria</taxon>
        <taxon>Bacillati</taxon>
        <taxon>Chloroflexota</taxon>
        <taxon>Ktedonobacteria</taxon>
        <taxon>Ktedonobacterales</taxon>
        <taxon>Ktedonosporobacteraceae</taxon>
        <taxon>Ktedonosporobacter</taxon>
    </lineage>
</organism>
<sequence length="90" mass="10374">MRDEFNANGPVLEYALDRSLWGRILASRFIDGSKWPNDERLDAVHRDMYLAVAAVQSQNARNYVVLTYLLQDYLLLLERSQEARNEAASV</sequence>
<evidence type="ECO:0000313" key="1">
    <source>
        <dbReference type="EMBL" id="QBD74503.1"/>
    </source>
</evidence>
<evidence type="ECO:0000313" key="2">
    <source>
        <dbReference type="Proteomes" id="UP000290365"/>
    </source>
</evidence>
<protein>
    <submittedName>
        <fullName evidence="1">Uncharacterized protein</fullName>
    </submittedName>
</protein>
<name>A0A4P6JHT3_KTERU</name>
<gene>
    <name evidence="1" type="ORF">EPA93_00225</name>
</gene>
<reference evidence="1 2" key="1">
    <citation type="submission" date="2019-01" db="EMBL/GenBank/DDBJ databases">
        <title>Ktedonosporobacter rubrisoli SCAWS-G2.</title>
        <authorList>
            <person name="Huang Y."/>
            <person name="Yan B."/>
        </authorList>
    </citation>
    <scope>NUCLEOTIDE SEQUENCE [LARGE SCALE GENOMIC DNA]</scope>
    <source>
        <strain evidence="1 2">SCAWS-G2</strain>
    </source>
</reference>
<dbReference type="KEGG" id="kbs:EPA93_00225"/>
<accession>A0A4P6JHT3</accession>